<organism evidence="8 9">
    <name type="scientific">Drosophila rubida</name>
    <dbReference type="NCBI Taxonomy" id="30044"/>
    <lineage>
        <taxon>Eukaryota</taxon>
        <taxon>Metazoa</taxon>
        <taxon>Ecdysozoa</taxon>
        <taxon>Arthropoda</taxon>
        <taxon>Hexapoda</taxon>
        <taxon>Insecta</taxon>
        <taxon>Pterygota</taxon>
        <taxon>Neoptera</taxon>
        <taxon>Endopterygota</taxon>
        <taxon>Diptera</taxon>
        <taxon>Brachycera</taxon>
        <taxon>Muscomorpha</taxon>
        <taxon>Ephydroidea</taxon>
        <taxon>Drosophilidae</taxon>
        <taxon>Drosophila</taxon>
    </lineage>
</organism>
<dbReference type="GO" id="GO:0016226">
    <property type="term" value="P:iron-sulfur cluster assembly"/>
    <property type="evidence" value="ECO:0007669"/>
    <property type="project" value="UniProtKB-UniRule"/>
</dbReference>
<dbReference type="AlphaFoldDB" id="A0AAD4JTY0"/>
<dbReference type="InterPro" id="IPR029240">
    <property type="entry name" value="MMS19_N"/>
</dbReference>
<evidence type="ECO:0000313" key="9">
    <source>
        <dbReference type="Proteomes" id="UP001200034"/>
    </source>
</evidence>
<dbReference type="Pfam" id="PF14500">
    <property type="entry name" value="MMS19_N"/>
    <property type="match status" value="1"/>
</dbReference>
<gene>
    <name evidence="8" type="ORF">KR093_007410</name>
</gene>
<dbReference type="PANTHER" id="PTHR12891">
    <property type="entry name" value="DNA REPAIR/TRANSCRIPTION PROTEIN MET18/MMS19"/>
    <property type="match status" value="1"/>
</dbReference>
<evidence type="ECO:0000259" key="7">
    <source>
        <dbReference type="Pfam" id="PF14500"/>
    </source>
</evidence>
<dbReference type="InterPro" id="IPR024687">
    <property type="entry name" value="MMS19_C"/>
</dbReference>
<evidence type="ECO:0000256" key="2">
    <source>
        <dbReference type="ARBA" id="ARBA00009340"/>
    </source>
</evidence>
<evidence type="ECO:0000259" key="6">
    <source>
        <dbReference type="Pfam" id="PF12460"/>
    </source>
</evidence>
<dbReference type="PANTHER" id="PTHR12891:SF0">
    <property type="entry name" value="MMS19 NUCLEOTIDE EXCISION REPAIR PROTEIN HOMOLOG"/>
    <property type="match status" value="1"/>
</dbReference>
<evidence type="ECO:0000256" key="5">
    <source>
        <dbReference type="RuleBase" id="RU367072"/>
    </source>
</evidence>
<dbReference type="InterPro" id="IPR016024">
    <property type="entry name" value="ARM-type_fold"/>
</dbReference>
<accession>A0AAD4JTY0</accession>
<evidence type="ECO:0000256" key="4">
    <source>
        <dbReference type="ARBA" id="ARBA00023242"/>
    </source>
</evidence>
<protein>
    <recommendedName>
        <fullName evidence="5">MMS19 nucleotide excision repair protein</fullName>
    </recommendedName>
</protein>
<comment type="function">
    <text evidence="5">Key component of the cytosolic iron-sulfur protein assembly (CIA) complex, a multiprotein complex that mediates the incorporation of iron-sulfur cluster into apoproteins specifically involved in DNA metabolism and genomic integrity. In the CIA complex, MMS19 acts as an adapter between early-acting CIA components and a subset of cellular target iron-sulfur proteins.</text>
</comment>
<proteinExistence type="inferred from homology"/>
<evidence type="ECO:0000256" key="3">
    <source>
        <dbReference type="ARBA" id="ARBA00022737"/>
    </source>
</evidence>
<sequence length="968" mass="108351">MTTPTRATLEKALKSDAKLQAAATQIANELNGGTYNISDLAEQLGFALTSPDTEERVAGTNLLSAVLSALPIDLLNAKQLEFLTTFYTDRLRDHHNVMPAIIDGLNALVRMKELPPANVTLLLQAFFQYTTCQSQTRGDRTKVFNMLKYLTLHFQPELMKMSGDFLYGLINSIDGERDPRNLDIIFSFMPEFIAQYPLLHLAEEMFEIFACYFPIDFNPSKQDPEAITRDALAEKLTNCLVASEQFAEWTVALAVEKLDSELLVAKLDSIELLFSYQHQAALKFSPSALEPHFDQIWQALKAETFPGSENADVLRCALKALAELLKSAAKVPSISHNYQTIVLGVVLTHLTDVHQRLFHPATAIALMCVSGDAAFAGDKILNTFQLKLQSSTLSLEQDEQRIRFYHIISQVYKLAALRDALLRLDKSIVVPLQDDVIAALRLCEREDFDCKTQDLELQRAALSVLCECAPVLNEVQRALVYKALVQLISHPTIDLNLKVLTVNLGALQPVEMQVNVIDICMRNFDIFSECIKRKIYANLLPLLPQMAFTQRILDLVMKQVFSTTVPEPVRLLALEALNSLLEQEDQRFIVDLQQQSNLLHKLIELAQQTPTLPEAALEQIAAALSRIMQQLPLSEQSAIVSEYLPGLQLQLEAHLYVAKGLLGYLHKDISMDDHFERLLNDLTQLSLSSDNEQLRTIAHHLLCSLVNKMDNTKTNREHVKHITDRLKAALKAGDGHAVDLLAWIAKGLVVAGFEEAADIVGDLSDLLEHPTLSSAAALAFDILATEFPELDLPVVKYLYKQKFFHTIMNKLGAKLGSYCEHHMKAFIYVIKATPHSVIKLNIKQLAPLLFKTLDDAHKDSHSLCIVLQICESFVQQQDEYFKAHLNHLIPSCLALTKQTTDLNMQVRIAALQLLFDITVYPTYVLLPHKQDVTLALATALDDPKRLVRSMAVSARNAWYLVGAPGGED</sequence>
<dbReference type="InterPro" id="IPR011989">
    <property type="entry name" value="ARM-like"/>
</dbReference>
<dbReference type="GO" id="GO:0051604">
    <property type="term" value="P:protein maturation"/>
    <property type="evidence" value="ECO:0007669"/>
    <property type="project" value="UniProtKB-UniRule"/>
</dbReference>
<comment type="subunit">
    <text evidence="5">Component of the CIA complex.</text>
</comment>
<name>A0AAD4JTY0_9MUSC</name>
<keyword evidence="5" id="KW-0234">DNA repair</keyword>
<dbReference type="InterPro" id="IPR039920">
    <property type="entry name" value="MMS19"/>
</dbReference>
<dbReference type="GO" id="GO:0097361">
    <property type="term" value="C:cytosolic [4Fe-4S] assembly targeting complex"/>
    <property type="evidence" value="ECO:0007669"/>
    <property type="project" value="UniProtKB-UniRule"/>
</dbReference>
<evidence type="ECO:0000256" key="1">
    <source>
        <dbReference type="ARBA" id="ARBA00004123"/>
    </source>
</evidence>
<keyword evidence="5" id="KW-0963">Cytoplasm</keyword>
<dbReference type="GO" id="GO:0006281">
    <property type="term" value="P:DNA repair"/>
    <property type="evidence" value="ECO:0007669"/>
    <property type="project" value="UniProtKB-UniRule"/>
</dbReference>
<feature type="domain" description="MMS19 C-terminal" evidence="6">
    <location>
        <begin position="570"/>
        <end position="917"/>
    </location>
</feature>
<comment type="similarity">
    <text evidence="2 5">Belongs to the MET18/MMS19 family.</text>
</comment>
<evidence type="ECO:0000313" key="8">
    <source>
        <dbReference type="EMBL" id="KAH8359568.1"/>
    </source>
</evidence>
<keyword evidence="5" id="KW-0206">Cytoskeleton</keyword>
<comment type="subcellular location">
    <subcellularLocation>
        <location evidence="5">Cytoplasm</location>
        <location evidence="5">Cytoskeleton</location>
        <location evidence="5">Spindle</location>
    </subcellularLocation>
    <subcellularLocation>
        <location evidence="1 5">Nucleus</location>
    </subcellularLocation>
</comment>
<dbReference type="Gene3D" id="1.25.10.10">
    <property type="entry name" value="Leucine-rich Repeat Variant"/>
    <property type="match status" value="1"/>
</dbReference>
<dbReference type="GO" id="GO:0005819">
    <property type="term" value="C:spindle"/>
    <property type="evidence" value="ECO:0007669"/>
    <property type="project" value="UniProtKB-SubCell"/>
</dbReference>
<dbReference type="SUPFAM" id="SSF48371">
    <property type="entry name" value="ARM repeat"/>
    <property type="match status" value="2"/>
</dbReference>
<keyword evidence="3" id="KW-0677">Repeat</keyword>
<dbReference type="Proteomes" id="UP001200034">
    <property type="component" value="Unassembled WGS sequence"/>
</dbReference>
<keyword evidence="5" id="KW-0227">DNA damage</keyword>
<dbReference type="EMBL" id="JAJJHW010003409">
    <property type="protein sequence ID" value="KAH8359568.1"/>
    <property type="molecule type" value="Genomic_DNA"/>
</dbReference>
<dbReference type="GO" id="GO:0005634">
    <property type="term" value="C:nucleus"/>
    <property type="evidence" value="ECO:0007669"/>
    <property type="project" value="UniProtKB-SubCell"/>
</dbReference>
<dbReference type="Pfam" id="PF12460">
    <property type="entry name" value="MMS19_C"/>
    <property type="match status" value="1"/>
</dbReference>
<comment type="caution">
    <text evidence="8">The sequence shown here is derived from an EMBL/GenBank/DDBJ whole genome shotgun (WGS) entry which is preliminary data.</text>
</comment>
<feature type="domain" description="MMS19 N-terminal" evidence="7">
    <location>
        <begin position="42"/>
        <end position="305"/>
    </location>
</feature>
<reference evidence="8" key="1">
    <citation type="journal article" date="2021" name="Mol. Ecol. Resour.">
        <title>Phylogenomic analyses of the genus Drosophila reveals genomic signals of climate adaptation.</title>
        <authorList>
            <person name="Li F."/>
            <person name="Rane R.V."/>
            <person name="Luria V."/>
            <person name="Xiong Z."/>
            <person name="Chen J."/>
            <person name="Li Z."/>
            <person name="Catullo R.A."/>
            <person name="Griffin P.C."/>
            <person name="Schiffer M."/>
            <person name="Pearce S."/>
            <person name="Lee S.F."/>
            <person name="McElroy K."/>
            <person name="Stocker A."/>
            <person name="Shirriffs J."/>
            <person name="Cockerell F."/>
            <person name="Coppin C."/>
            <person name="Sgro C.M."/>
            <person name="Karger A."/>
            <person name="Cain J.W."/>
            <person name="Weber J.A."/>
            <person name="Santpere G."/>
            <person name="Kirschner M.W."/>
            <person name="Hoffmann A.A."/>
            <person name="Oakeshott J.G."/>
            <person name="Zhang G."/>
        </authorList>
    </citation>
    <scope>NUCLEOTIDE SEQUENCE</scope>
    <source>
        <strain evidence="8">BGI-SZ-2011g</strain>
    </source>
</reference>
<keyword evidence="4 5" id="KW-0539">Nucleus</keyword>
<keyword evidence="9" id="KW-1185">Reference proteome</keyword>